<protein>
    <submittedName>
        <fullName evidence="1">Uncharacterized protein</fullName>
    </submittedName>
</protein>
<dbReference type="STRING" id="1163617.SCD_n01605"/>
<accession>S6AH44</accession>
<dbReference type="EMBL" id="AP013066">
    <property type="protein sequence ID" value="BAN35426.1"/>
    <property type="molecule type" value="Genomic_DNA"/>
</dbReference>
<dbReference type="InterPro" id="IPR046708">
    <property type="entry name" value="DUF6781"/>
</dbReference>
<organism evidence="1 2">
    <name type="scientific">Sulfuricella denitrificans (strain DSM 22764 / NBRC 105220 / skB26)</name>
    <dbReference type="NCBI Taxonomy" id="1163617"/>
    <lineage>
        <taxon>Bacteria</taxon>
        <taxon>Pseudomonadati</taxon>
        <taxon>Pseudomonadota</taxon>
        <taxon>Betaproteobacteria</taxon>
        <taxon>Nitrosomonadales</taxon>
        <taxon>Sulfuricellaceae</taxon>
        <taxon>Sulfuricella</taxon>
    </lineage>
</organism>
<dbReference type="eggNOG" id="ENOG5032UPR">
    <property type="taxonomic scope" value="Bacteria"/>
</dbReference>
<name>S6AH44_SULDS</name>
<reference evidence="1 2" key="1">
    <citation type="journal article" date="2012" name="Appl. Environ. Microbiol.">
        <title>Draft genome sequence of a psychrotolerant sulfur-oxidizing bacterium, Sulfuricella denitrificans skB26, and proteomic insights into cold adaptation.</title>
        <authorList>
            <person name="Watanabe T."/>
            <person name="Kojima H."/>
            <person name="Fukui M."/>
        </authorList>
    </citation>
    <scope>NUCLEOTIDE SEQUENCE [LARGE SCALE GENOMIC DNA]</scope>
    <source>
        <strain evidence="2">skB26</strain>
    </source>
</reference>
<dbReference type="KEGG" id="sdr:SCD_n01605"/>
<proteinExistence type="predicted"/>
<evidence type="ECO:0000313" key="1">
    <source>
        <dbReference type="EMBL" id="BAN35426.1"/>
    </source>
</evidence>
<sequence length="223" mass="23590">MNDNSPKLLSSEEIKQAVSSSVEGGVDVRARVRDLTLQALRTRRLDYDEIKPVITAVSEGISMGAAKHAGEVKAALSEGIAGLDEALTKAAEATRLALEQLTSQAKDFSQTDLNWALVNLKRLEEEFLDTVSVVADSAAGKIKQEMKDLIGHARRAGTDTGAKVAETVGTLNNKVSATLHEGKAAGKDAAREMSARLASLASGILAGMADALHEKAEKLKKVD</sequence>
<dbReference type="AlphaFoldDB" id="S6AH44"/>
<keyword evidence="2" id="KW-1185">Reference proteome</keyword>
<gene>
    <name evidence="1" type="ORF">SCD_n01605</name>
</gene>
<dbReference type="HOGENOM" id="CLU_081315_0_0_4"/>
<dbReference type="Proteomes" id="UP000015559">
    <property type="component" value="Chromosome"/>
</dbReference>
<dbReference type="Pfam" id="PF20572">
    <property type="entry name" value="DUF6781"/>
    <property type="match status" value="1"/>
</dbReference>
<evidence type="ECO:0000313" key="2">
    <source>
        <dbReference type="Proteomes" id="UP000015559"/>
    </source>
</evidence>
<dbReference type="RefSeq" id="WP_009205617.1">
    <property type="nucleotide sequence ID" value="NC_022357.1"/>
</dbReference>
<dbReference type="OrthoDB" id="8558513at2"/>